<keyword evidence="3" id="KW-1185">Reference proteome</keyword>
<feature type="transmembrane region" description="Helical" evidence="1">
    <location>
        <begin position="46"/>
        <end position="65"/>
    </location>
</feature>
<keyword evidence="1" id="KW-0812">Transmembrane</keyword>
<dbReference type="RefSeq" id="WP_092105474.1">
    <property type="nucleotide sequence ID" value="NZ_FOOT01000013.1"/>
</dbReference>
<proteinExistence type="predicted"/>
<name>A0A1I2ZDU1_9BACT</name>
<dbReference type="Proteomes" id="UP000198724">
    <property type="component" value="Unassembled WGS sequence"/>
</dbReference>
<protein>
    <submittedName>
        <fullName evidence="2">Uncharacterized protein</fullName>
    </submittedName>
</protein>
<evidence type="ECO:0000313" key="2">
    <source>
        <dbReference type="EMBL" id="SFH36017.1"/>
    </source>
</evidence>
<feature type="transmembrane region" description="Helical" evidence="1">
    <location>
        <begin position="12"/>
        <end position="30"/>
    </location>
</feature>
<dbReference type="OrthoDB" id="852347at2"/>
<reference evidence="3" key="1">
    <citation type="submission" date="2016-10" db="EMBL/GenBank/DDBJ databases">
        <authorList>
            <person name="Varghese N."/>
            <person name="Submissions S."/>
        </authorList>
    </citation>
    <scope>NUCLEOTIDE SEQUENCE [LARGE SCALE GENOMIC DNA]</scope>
    <source>
        <strain evidence="3">LP51</strain>
    </source>
</reference>
<evidence type="ECO:0000313" key="3">
    <source>
        <dbReference type="Proteomes" id="UP000198724"/>
    </source>
</evidence>
<keyword evidence="1" id="KW-0472">Membrane</keyword>
<dbReference type="EMBL" id="FOOT01000013">
    <property type="protein sequence ID" value="SFH36017.1"/>
    <property type="molecule type" value="Genomic_DNA"/>
</dbReference>
<organism evidence="2 3">
    <name type="scientific">Pontibacter chinhatensis</name>
    <dbReference type="NCBI Taxonomy" id="1436961"/>
    <lineage>
        <taxon>Bacteria</taxon>
        <taxon>Pseudomonadati</taxon>
        <taxon>Bacteroidota</taxon>
        <taxon>Cytophagia</taxon>
        <taxon>Cytophagales</taxon>
        <taxon>Hymenobacteraceae</taxon>
        <taxon>Pontibacter</taxon>
    </lineage>
</organism>
<sequence length="141" mass="16472">MRNYTLMRFVRLNLYFFVMYFALTAIWYGLSGRFSEMDTTQLLREISINAALFSLVFSITMLILYRRTLVRLPVQKFTSKQLQQRLEEIGFTKANEQKQPLQVYKPTPPKASALAGNVFVQQTANFWLLEGPKKYLGKLES</sequence>
<keyword evidence="1" id="KW-1133">Transmembrane helix</keyword>
<dbReference type="AlphaFoldDB" id="A0A1I2ZDU1"/>
<accession>A0A1I2ZDU1</accession>
<evidence type="ECO:0000256" key="1">
    <source>
        <dbReference type="SAM" id="Phobius"/>
    </source>
</evidence>
<gene>
    <name evidence="2" type="ORF">SAMN05421739_11332</name>
</gene>